<sequence>MAVAYTHAKMTVLGVERDRLERFTAVSPEITLEIAKKVKRITCSDLALAITGVAGPSGGDWEKPVGTVLIALTLIGMVR</sequence>
<name>A0A1L6MUU0_9BACT</name>
<protein>
    <recommendedName>
        <fullName evidence="1">CinA C-terminal domain-containing protein</fullName>
    </recommendedName>
</protein>
<dbReference type="SUPFAM" id="SSF142433">
    <property type="entry name" value="CinA-like"/>
    <property type="match status" value="1"/>
</dbReference>
<dbReference type="EMBL" id="CP016908">
    <property type="protein sequence ID" value="APR99256.1"/>
    <property type="molecule type" value="Genomic_DNA"/>
</dbReference>
<dbReference type="OrthoDB" id="9801454at2"/>
<accession>A0A1L6MUU0</accession>
<organism evidence="2 3">
    <name type="scientific">Pajaroellobacter abortibovis</name>
    <dbReference type="NCBI Taxonomy" id="1882918"/>
    <lineage>
        <taxon>Bacteria</taxon>
        <taxon>Pseudomonadati</taxon>
        <taxon>Myxococcota</taxon>
        <taxon>Polyangia</taxon>
        <taxon>Polyangiales</taxon>
        <taxon>Polyangiaceae</taxon>
    </lineage>
</organism>
<dbReference type="InterPro" id="IPR008136">
    <property type="entry name" value="CinA_C"/>
</dbReference>
<dbReference type="AlphaFoldDB" id="A0A1L6MUU0"/>
<dbReference type="STRING" id="1882918.BCY86_00135"/>
<gene>
    <name evidence="2" type="ORF">BCY86_00135</name>
</gene>
<feature type="domain" description="CinA C-terminal" evidence="1">
    <location>
        <begin position="3"/>
        <end position="73"/>
    </location>
</feature>
<dbReference type="Pfam" id="PF02464">
    <property type="entry name" value="CinA"/>
    <property type="match status" value="1"/>
</dbReference>
<proteinExistence type="predicted"/>
<dbReference type="RefSeq" id="WP_156864927.1">
    <property type="nucleotide sequence ID" value="NZ_CP016908.1"/>
</dbReference>
<reference evidence="2 3" key="1">
    <citation type="submission" date="2016-08" db="EMBL/GenBank/DDBJ databases">
        <title>Identification and validation of antigenic proteins from Pajaroellobacter abortibovis using de-novo genome sequence assembly and reverse vaccinology.</title>
        <authorList>
            <person name="Welly B.T."/>
            <person name="Miller M.R."/>
            <person name="Stott J.L."/>
            <person name="Blanchard M.T."/>
            <person name="Islas-Trejo A.D."/>
            <person name="O'Rourke S.M."/>
            <person name="Young A.E."/>
            <person name="Medrano J.F."/>
            <person name="Van Eenennaam A.L."/>
        </authorList>
    </citation>
    <scope>NUCLEOTIDE SEQUENCE [LARGE SCALE GENOMIC DNA]</scope>
    <source>
        <strain evidence="2 3">BTF92-0548A/99-0131</strain>
    </source>
</reference>
<dbReference type="Proteomes" id="UP000185544">
    <property type="component" value="Chromosome"/>
</dbReference>
<dbReference type="KEGG" id="pabo:BCY86_00135"/>
<dbReference type="Gene3D" id="3.90.950.20">
    <property type="entry name" value="CinA-like"/>
    <property type="match status" value="1"/>
</dbReference>
<dbReference type="InterPro" id="IPR036653">
    <property type="entry name" value="CinA-like_C"/>
</dbReference>
<keyword evidence="3" id="KW-1185">Reference proteome</keyword>
<evidence type="ECO:0000259" key="1">
    <source>
        <dbReference type="Pfam" id="PF02464"/>
    </source>
</evidence>
<evidence type="ECO:0000313" key="3">
    <source>
        <dbReference type="Proteomes" id="UP000185544"/>
    </source>
</evidence>
<evidence type="ECO:0000313" key="2">
    <source>
        <dbReference type="EMBL" id="APR99256.1"/>
    </source>
</evidence>